<organism evidence="2 3">
    <name type="scientific">Methylocystis parvus</name>
    <dbReference type="NCBI Taxonomy" id="134"/>
    <lineage>
        <taxon>Bacteria</taxon>
        <taxon>Pseudomonadati</taxon>
        <taxon>Pseudomonadota</taxon>
        <taxon>Alphaproteobacteria</taxon>
        <taxon>Hyphomicrobiales</taxon>
        <taxon>Methylocystaceae</taxon>
        <taxon>Methylocystis</taxon>
    </lineage>
</organism>
<dbReference type="AlphaFoldDB" id="A0A6B8M2M9"/>
<protein>
    <recommendedName>
        <fullName evidence="4">SH3 domain-containing protein</fullName>
    </recommendedName>
</protein>
<dbReference type="RefSeq" id="WP_016920167.1">
    <property type="nucleotide sequence ID" value="NZ_CP044331.1"/>
</dbReference>
<gene>
    <name evidence="2" type="ORF">F7D14_06380</name>
</gene>
<evidence type="ECO:0000313" key="3">
    <source>
        <dbReference type="Proteomes" id="UP000422569"/>
    </source>
</evidence>
<dbReference type="Proteomes" id="UP000422569">
    <property type="component" value="Chromosome"/>
</dbReference>
<sequence>MKPWTTFIPPLFLTAVATTASAEEAPNCRNGIFVEEGVAYGLARVTGGDRLSFIEDAYYCDKEKQKAPCPICPSEDAACRSKSYLIPGDLVITGRSFKGYRCILYRNEKDFAGSAGYVPENRLEALPAATVTQKDWLGEWRMGDDSITLRARGAKLAASGVAYWPSANPSPKEVPGGPHMGQMSGVAAPMSDRIAFADAEDECHVSLTLLPPFLLARDDNRCGGMNVRFDGVYLRAGKSRKR</sequence>
<reference evidence="2 3" key="1">
    <citation type="submission" date="2019-09" db="EMBL/GenBank/DDBJ databases">
        <title>Isolation and complete genome sequencing of Methylocystis species.</title>
        <authorList>
            <person name="Rumah B.L."/>
            <person name="Stead C.E."/>
            <person name="Stevens B.C."/>
            <person name="Minton N.P."/>
            <person name="Grosse-Honebrink A."/>
            <person name="Zhang Y."/>
        </authorList>
    </citation>
    <scope>NUCLEOTIDE SEQUENCE [LARGE SCALE GENOMIC DNA]</scope>
    <source>
        <strain evidence="2 3">BRCS2</strain>
    </source>
</reference>
<feature type="signal peptide" evidence="1">
    <location>
        <begin position="1"/>
        <end position="22"/>
    </location>
</feature>
<evidence type="ECO:0000256" key="1">
    <source>
        <dbReference type="SAM" id="SignalP"/>
    </source>
</evidence>
<accession>A0A6B8M2M9</accession>
<evidence type="ECO:0000313" key="2">
    <source>
        <dbReference type="EMBL" id="QGM97141.1"/>
    </source>
</evidence>
<proteinExistence type="predicted"/>
<feature type="chain" id="PRO_5025389960" description="SH3 domain-containing protein" evidence="1">
    <location>
        <begin position="23"/>
        <end position="242"/>
    </location>
</feature>
<evidence type="ECO:0008006" key="4">
    <source>
        <dbReference type="Google" id="ProtNLM"/>
    </source>
</evidence>
<keyword evidence="1" id="KW-0732">Signal</keyword>
<keyword evidence="3" id="KW-1185">Reference proteome</keyword>
<name>A0A6B8M2M9_9HYPH</name>
<dbReference type="EMBL" id="CP044331">
    <property type="protein sequence ID" value="QGM97141.1"/>
    <property type="molecule type" value="Genomic_DNA"/>
</dbReference>
<dbReference type="KEGG" id="mpar:F7D14_06380"/>